<keyword evidence="2" id="KW-0812">Transmembrane</keyword>
<organism evidence="5 6">
    <name type="scientific">Oerskovia douganii</name>
    <dbReference type="NCBI Taxonomy" id="2762210"/>
    <lineage>
        <taxon>Bacteria</taxon>
        <taxon>Bacillati</taxon>
        <taxon>Actinomycetota</taxon>
        <taxon>Actinomycetes</taxon>
        <taxon>Micrococcales</taxon>
        <taxon>Cellulomonadaceae</taxon>
        <taxon>Oerskovia</taxon>
    </lineage>
</organism>
<dbReference type="Pfam" id="PF19403">
    <property type="entry name" value="SpaA_2"/>
    <property type="match status" value="1"/>
</dbReference>
<dbReference type="InterPro" id="IPR051172">
    <property type="entry name" value="Chlamydia_OmcB"/>
</dbReference>
<evidence type="ECO:0000256" key="2">
    <source>
        <dbReference type="SAM" id="Phobius"/>
    </source>
</evidence>
<dbReference type="Pfam" id="PF25549">
    <property type="entry name" value="DUF7927"/>
    <property type="match status" value="2"/>
</dbReference>
<evidence type="ECO:0000259" key="4">
    <source>
        <dbReference type="Pfam" id="PF25549"/>
    </source>
</evidence>
<dbReference type="AlphaFoldDB" id="A0A9D5U7E4"/>
<dbReference type="NCBIfam" id="TIGR01451">
    <property type="entry name" value="B_ant_repeat"/>
    <property type="match status" value="2"/>
</dbReference>
<dbReference type="Gene3D" id="2.60.40.740">
    <property type="match status" value="1"/>
</dbReference>
<keyword evidence="2" id="KW-0472">Membrane</keyword>
<evidence type="ECO:0000313" key="6">
    <source>
        <dbReference type="Proteomes" id="UP000822993"/>
    </source>
</evidence>
<dbReference type="PANTHER" id="PTHR34819">
    <property type="entry name" value="LARGE CYSTEINE-RICH PERIPLASMIC PROTEIN OMCB"/>
    <property type="match status" value="1"/>
</dbReference>
<dbReference type="Proteomes" id="UP000822993">
    <property type="component" value="Unassembled WGS sequence"/>
</dbReference>
<sequence>MSVALGDDVTCTILNTAQQPSLTLVKEVVNDDGGSAEPTDWTLEADGPTPLSGVSGDPAVTGADVEVGDYALSETGGPAGYEASDWTCEIPGIDGGAATPVPVADGTVQVGVGQTVVCTVVNDDVPAPFTVVKSSDPGSGATVLPGDVITYTVTATKLGEGFDQQVVVTDDLSQVLNNATFVEGSIDASSGAASLAGTTLTWNIGDLADTETITYQVRVDDGAYGVTLTNVVTAPGAEPCVEPVEPTATDEASPTPGVETEAAAVALATPAATDPAAAALDPAAAAVALAAVDPAEACRTTSHPTPAWTLTKSSDPASGTKVAPGSTITYTLSVTSTTDAVVTGAVVTDDLSKVLAYGALVATPEGATISGSTLTWAVPDLTAAGQTATLTYQVRLAANARGVTVTNLATPGPGGGCVVCTTTHEVPLVPGPPSSGGLAFTGANVAALVAGAALLVLLGTVLVRARRRTQD</sequence>
<name>A0A9D5U7E4_9CELL</name>
<evidence type="ECO:0000259" key="3">
    <source>
        <dbReference type="Pfam" id="PF19403"/>
    </source>
</evidence>
<dbReference type="InterPro" id="IPR026466">
    <property type="entry name" value="Fim_isopep_form_D2_dom"/>
</dbReference>
<dbReference type="NCBIfam" id="TIGR04226">
    <property type="entry name" value="RrgB_K2N_iso_D2"/>
    <property type="match status" value="1"/>
</dbReference>
<feature type="compositionally biased region" description="Polar residues" evidence="1">
    <location>
        <begin position="299"/>
        <end position="317"/>
    </location>
</feature>
<evidence type="ECO:0000313" key="5">
    <source>
        <dbReference type="EMBL" id="MBE7699888.1"/>
    </source>
</evidence>
<reference evidence="5 6" key="1">
    <citation type="submission" date="2020-08" db="EMBL/GenBank/DDBJ databases">
        <title>A Genomic Blueprint of the Chicken Gut Microbiome.</title>
        <authorList>
            <person name="Gilroy R."/>
            <person name="Ravi A."/>
            <person name="Getino M."/>
            <person name="Pursley I."/>
            <person name="Horton D.L."/>
            <person name="Alikhan N.-F."/>
            <person name="Baker D."/>
            <person name="Gharbi K."/>
            <person name="Hall N."/>
            <person name="Watson M."/>
            <person name="Adriaenssens E.M."/>
            <person name="Foster-Nyarko E."/>
            <person name="Jarju S."/>
            <person name="Secka A."/>
            <person name="Antonio M."/>
            <person name="Oren A."/>
            <person name="Chaudhuri R."/>
            <person name="La Ragione R.M."/>
            <person name="Hildebrand F."/>
            <person name="Pallen M.J."/>
        </authorList>
    </citation>
    <scope>NUCLEOTIDE SEQUENCE [LARGE SCALE GENOMIC DNA]</scope>
    <source>
        <strain evidence="5 6">Sa1BUA8</strain>
    </source>
</reference>
<keyword evidence="6" id="KW-1185">Reference proteome</keyword>
<dbReference type="EMBL" id="JACSPN010000005">
    <property type="protein sequence ID" value="MBE7699888.1"/>
    <property type="molecule type" value="Genomic_DNA"/>
</dbReference>
<feature type="domain" description="DUF7927" evidence="4">
    <location>
        <begin position="130"/>
        <end position="248"/>
    </location>
</feature>
<dbReference type="PANTHER" id="PTHR34819:SF3">
    <property type="entry name" value="CELL SURFACE PROTEIN"/>
    <property type="match status" value="1"/>
</dbReference>
<proteinExistence type="predicted"/>
<evidence type="ECO:0000256" key="1">
    <source>
        <dbReference type="SAM" id="MobiDB-lite"/>
    </source>
</evidence>
<comment type="caution">
    <text evidence="5">The sequence shown here is derived from an EMBL/GenBank/DDBJ whole genome shotgun (WGS) entry which is preliminary data.</text>
</comment>
<feature type="domain" description="DUF7927" evidence="4">
    <location>
        <begin position="309"/>
        <end position="410"/>
    </location>
</feature>
<dbReference type="InterPro" id="IPR057687">
    <property type="entry name" value="DUF7927"/>
</dbReference>
<feature type="region of interest" description="Disordered" evidence="1">
    <location>
        <begin position="33"/>
        <end position="52"/>
    </location>
</feature>
<gene>
    <name evidence="5" type="ORF">H9623_06125</name>
</gene>
<accession>A0A9D5U7E4</accession>
<feature type="region of interest" description="Disordered" evidence="1">
    <location>
        <begin position="299"/>
        <end position="321"/>
    </location>
</feature>
<keyword evidence="2" id="KW-1133">Transmembrane helix</keyword>
<feature type="transmembrane region" description="Helical" evidence="2">
    <location>
        <begin position="438"/>
        <end position="463"/>
    </location>
</feature>
<protein>
    <submittedName>
        <fullName evidence="5">Isopeptide-forming domain-containing fimbrial protein</fullName>
    </submittedName>
</protein>
<feature type="domain" description="SpaA-like prealbumin fold" evidence="3">
    <location>
        <begin position="21"/>
        <end position="120"/>
    </location>
</feature>
<dbReference type="InterPro" id="IPR045826">
    <property type="entry name" value="SpaA_PFL_dom_2"/>
</dbReference>
<dbReference type="InterPro" id="IPR047589">
    <property type="entry name" value="DUF11_rpt"/>
</dbReference>